<accession>A0AAV4FK01</accession>
<evidence type="ECO:0000313" key="2">
    <source>
        <dbReference type="EMBL" id="GFR73622.1"/>
    </source>
</evidence>
<evidence type="ECO:0000313" key="3">
    <source>
        <dbReference type="Proteomes" id="UP000762676"/>
    </source>
</evidence>
<evidence type="ECO:0000256" key="1">
    <source>
        <dbReference type="SAM" id="MobiDB-lite"/>
    </source>
</evidence>
<reference evidence="2 3" key="1">
    <citation type="journal article" date="2021" name="Elife">
        <title>Chloroplast acquisition without the gene transfer in kleptoplastic sea slugs, Plakobranchus ocellatus.</title>
        <authorList>
            <person name="Maeda T."/>
            <person name="Takahashi S."/>
            <person name="Yoshida T."/>
            <person name="Shimamura S."/>
            <person name="Takaki Y."/>
            <person name="Nagai Y."/>
            <person name="Toyoda A."/>
            <person name="Suzuki Y."/>
            <person name="Arimoto A."/>
            <person name="Ishii H."/>
            <person name="Satoh N."/>
            <person name="Nishiyama T."/>
            <person name="Hasebe M."/>
            <person name="Maruyama T."/>
            <person name="Minagawa J."/>
            <person name="Obokata J."/>
            <person name="Shigenobu S."/>
        </authorList>
    </citation>
    <scope>NUCLEOTIDE SEQUENCE [LARGE SCALE GENOMIC DNA]</scope>
</reference>
<dbReference type="AlphaFoldDB" id="A0AAV4FK01"/>
<gene>
    <name evidence="2" type="ORF">ElyMa_005735400</name>
</gene>
<dbReference type="Proteomes" id="UP000762676">
    <property type="component" value="Unassembled WGS sequence"/>
</dbReference>
<proteinExistence type="predicted"/>
<dbReference type="EMBL" id="BMAT01011479">
    <property type="protein sequence ID" value="GFR73622.1"/>
    <property type="molecule type" value="Genomic_DNA"/>
</dbReference>
<sequence>MSGAEPGPCQGRSLGHVRGGAWPMSGAEPGLCQRRSLVHVRGGAWPMSGAEPGPRKVYSRWDAVVACSLSWSIREDNDKQQRNGILLLNGNIFYTP</sequence>
<keyword evidence="3" id="KW-1185">Reference proteome</keyword>
<organism evidence="2 3">
    <name type="scientific">Elysia marginata</name>
    <dbReference type="NCBI Taxonomy" id="1093978"/>
    <lineage>
        <taxon>Eukaryota</taxon>
        <taxon>Metazoa</taxon>
        <taxon>Spiralia</taxon>
        <taxon>Lophotrochozoa</taxon>
        <taxon>Mollusca</taxon>
        <taxon>Gastropoda</taxon>
        <taxon>Heterobranchia</taxon>
        <taxon>Euthyneura</taxon>
        <taxon>Panpulmonata</taxon>
        <taxon>Sacoglossa</taxon>
        <taxon>Placobranchoidea</taxon>
        <taxon>Plakobranchidae</taxon>
        <taxon>Elysia</taxon>
    </lineage>
</organism>
<comment type="caution">
    <text evidence="2">The sequence shown here is derived from an EMBL/GenBank/DDBJ whole genome shotgun (WGS) entry which is preliminary data.</text>
</comment>
<name>A0AAV4FK01_9GAST</name>
<protein>
    <submittedName>
        <fullName evidence="2">Uncharacterized protein</fullName>
    </submittedName>
</protein>
<feature type="region of interest" description="Disordered" evidence="1">
    <location>
        <begin position="1"/>
        <end position="21"/>
    </location>
</feature>